<dbReference type="NCBIfam" id="TIGR03594">
    <property type="entry name" value="GTPase_EngA"/>
    <property type="match status" value="1"/>
</dbReference>
<dbReference type="GO" id="GO:0005525">
    <property type="term" value="F:GTP binding"/>
    <property type="evidence" value="ECO:0007669"/>
    <property type="project" value="UniProtKB-UniRule"/>
</dbReference>
<dbReference type="FunFam" id="3.40.50.300:FF:000040">
    <property type="entry name" value="GTPase Der"/>
    <property type="match status" value="1"/>
</dbReference>
<dbReference type="Proteomes" id="UP000249169">
    <property type="component" value="Unassembled WGS sequence"/>
</dbReference>
<dbReference type="AlphaFoldDB" id="A0A328CAS3"/>
<keyword evidence="6 8" id="KW-0342">GTP-binding</keyword>
<dbReference type="GO" id="GO:0042254">
    <property type="term" value="P:ribosome biogenesis"/>
    <property type="evidence" value="ECO:0007669"/>
    <property type="project" value="UniProtKB-KW"/>
</dbReference>
<dbReference type="NCBIfam" id="TIGR00231">
    <property type="entry name" value="small_GTP"/>
    <property type="match status" value="2"/>
</dbReference>
<feature type="binding site" evidence="8">
    <location>
        <begin position="228"/>
        <end position="232"/>
    </location>
    <ligand>
        <name>GTP</name>
        <dbReference type="ChEBI" id="CHEBI:37565"/>
        <label>2</label>
    </ligand>
</feature>
<comment type="similarity">
    <text evidence="1 8 9 10">Belongs to the TRAFAC class TrmE-Era-EngA-EngB-Septin-like GTPase superfamily. EngA (Der) GTPase family.</text>
</comment>
<dbReference type="InterPro" id="IPR032859">
    <property type="entry name" value="KH_dom-like"/>
</dbReference>
<evidence type="ECO:0000256" key="3">
    <source>
        <dbReference type="ARBA" id="ARBA00022517"/>
    </source>
</evidence>
<dbReference type="PANTHER" id="PTHR43834">
    <property type="entry name" value="GTPASE DER"/>
    <property type="match status" value="1"/>
</dbReference>
<keyword evidence="3 8" id="KW-0690">Ribosome biogenesis</keyword>
<dbReference type="RefSeq" id="WP_111728434.1">
    <property type="nucleotide sequence ID" value="NZ_QHKO01000001.1"/>
</dbReference>
<keyword evidence="5 8" id="KW-0547">Nucleotide-binding</keyword>
<dbReference type="InterPro" id="IPR016484">
    <property type="entry name" value="GTPase_Der"/>
</dbReference>
<evidence type="ECO:0000256" key="4">
    <source>
        <dbReference type="ARBA" id="ARBA00022737"/>
    </source>
</evidence>
<dbReference type="CDD" id="cd01895">
    <property type="entry name" value="EngA2"/>
    <property type="match status" value="1"/>
</dbReference>
<evidence type="ECO:0000256" key="6">
    <source>
        <dbReference type="ARBA" id="ARBA00023134"/>
    </source>
</evidence>
<gene>
    <name evidence="8" type="primary">der</name>
    <name evidence="12" type="ORF">DL240_03355</name>
</gene>
<dbReference type="Gene3D" id="3.30.300.20">
    <property type="match status" value="1"/>
</dbReference>
<dbReference type="HAMAP" id="MF_00195">
    <property type="entry name" value="GTPase_Der"/>
    <property type="match status" value="1"/>
</dbReference>
<evidence type="ECO:0000313" key="12">
    <source>
        <dbReference type="EMBL" id="RAL25262.1"/>
    </source>
</evidence>
<comment type="caution">
    <text evidence="12">The sequence shown here is derived from an EMBL/GenBank/DDBJ whole genome shotgun (WGS) entry which is preliminary data.</text>
</comment>
<dbReference type="OrthoDB" id="9805918at2"/>
<feature type="domain" description="EngA-type G" evidence="11">
    <location>
        <begin position="3"/>
        <end position="167"/>
    </location>
</feature>
<dbReference type="EMBL" id="QHKO01000001">
    <property type="protein sequence ID" value="RAL25262.1"/>
    <property type="molecule type" value="Genomic_DNA"/>
</dbReference>
<dbReference type="InterPro" id="IPR015946">
    <property type="entry name" value="KH_dom-like_a/b"/>
</dbReference>
<dbReference type="InterPro" id="IPR031166">
    <property type="entry name" value="G_ENGA"/>
</dbReference>
<evidence type="ECO:0000256" key="9">
    <source>
        <dbReference type="PROSITE-ProRule" id="PRU01049"/>
    </source>
</evidence>
<evidence type="ECO:0000313" key="13">
    <source>
        <dbReference type="Proteomes" id="UP000249169"/>
    </source>
</evidence>
<evidence type="ECO:0000259" key="11">
    <source>
        <dbReference type="PROSITE" id="PS51712"/>
    </source>
</evidence>
<dbReference type="Gene3D" id="3.40.50.300">
    <property type="entry name" value="P-loop containing nucleotide triphosphate hydrolases"/>
    <property type="match status" value="2"/>
</dbReference>
<name>A0A328CAS3_9DELT</name>
<feature type="binding site" evidence="8">
    <location>
        <begin position="293"/>
        <end position="296"/>
    </location>
    <ligand>
        <name>GTP</name>
        <dbReference type="ChEBI" id="CHEBI:37565"/>
        <label>2</label>
    </ligand>
</feature>
<feature type="domain" description="EngA-type G" evidence="11">
    <location>
        <begin position="175"/>
        <end position="350"/>
    </location>
</feature>
<dbReference type="PROSITE" id="PS51712">
    <property type="entry name" value="G_ENGA"/>
    <property type="match status" value="2"/>
</dbReference>
<organism evidence="12 13">
    <name type="scientific">Lujinxingia litoralis</name>
    <dbReference type="NCBI Taxonomy" id="2211119"/>
    <lineage>
        <taxon>Bacteria</taxon>
        <taxon>Deltaproteobacteria</taxon>
        <taxon>Bradymonadales</taxon>
        <taxon>Lujinxingiaceae</taxon>
        <taxon>Lujinxingia</taxon>
    </lineage>
</organism>
<dbReference type="PANTHER" id="PTHR43834:SF6">
    <property type="entry name" value="GTPASE DER"/>
    <property type="match status" value="1"/>
</dbReference>
<protein>
    <recommendedName>
        <fullName evidence="2 8">GTPase Der</fullName>
    </recommendedName>
    <alternativeName>
        <fullName evidence="7 8">GTP-binding protein EngA</fullName>
    </alternativeName>
</protein>
<dbReference type="PIRSF" id="PIRSF006485">
    <property type="entry name" value="GTP-binding_EngA"/>
    <property type="match status" value="1"/>
</dbReference>
<dbReference type="FunFam" id="3.40.50.300:FF:000057">
    <property type="entry name" value="GTPase Der"/>
    <property type="match status" value="1"/>
</dbReference>
<accession>A0A328CAS3</accession>
<keyword evidence="13" id="KW-1185">Reference proteome</keyword>
<dbReference type="InterPro" id="IPR005225">
    <property type="entry name" value="Small_GTP-bd"/>
</dbReference>
<comment type="subunit">
    <text evidence="8">Associates with the 50S ribosomal subunit.</text>
</comment>
<keyword evidence="4 10" id="KW-0677">Repeat</keyword>
<feature type="binding site" evidence="8">
    <location>
        <begin position="9"/>
        <end position="16"/>
    </location>
    <ligand>
        <name>GTP</name>
        <dbReference type="ChEBI" id="CHEBI:37565"/>
        <label>1</label>
    </ligand>
</feature>
<evidence type="ECO:0000256" key="7">
    <source>
        <dbReference type="ARBA" id="ARBA00032345"/>
    </source>
</evidence>
<proteinExistence type="inferred from homology"/>
<comment type="function">
    <text evidence="8 10">GTPase that plays an essential role in the late steps of ribosome biogenesis.</text>
</comment>
<feature type="binding site" evidence="8">
    <location>
        <begin position="56"/>
        <end position="60"/>
    </location>
    <ligand>
        <name>GTP</name>
        <dbReference type="ChEBI" id="CHEBI:37565"/>
        <label>1</label>
    </ligand>
</feature>
<evidence type="ECO:0000256" key="8">
    <source>
        <dbReference type="HAMAP-Rule" id="MF_00195"/>
    </source>
</evidence>
<feature type="binding site" evidence="8">
    <location>
        <begin position="119"/>
        <end position="122"/>
    </location>
    <ligand>
        <name>GTP</name>
        <dbReference type="ChEBI" id="CHEBI:37565"/>
        <label>1</label>
    </ligand>
</feature>
<feature type="binding site" evidence="8">
    <location>
        <begin position="181"/>
        <end position="188"/>
    </location>
    <ligand>
        <name>GTP</name>
        <dbReference type="ChEBI" id="CHEBI:37565"/>
        <label>2</label>
    </ligand>
</feature>
<dbReference type="InterPro" id="IPR027417">
    <property type="entry name" value="P-loop_NTPase"/>
</dbReference>
<dbReference type="InterPro" id="IPR006073">
    <property type="entry name" value="GTP-bd"/>
</dbReference>
<dbReference type="CDD" id="cd01894">
    <property type="entry name" value="EngA1"/>
    <property type="match status" value="1"/>
</dbReference>
<dbReference type="Pfam" id="PF14714">
    <property type="entry name" value="KH_dom-like"/>
    <property type="match status" value="1"/>
</dbReference>
<reference evidence="12 13" key="1">
    <citation type="submission" date="2018-05" db="EMBL/GenBank/DDBJ databases">
        <title>Lujinxingia marina gen. nov. sp. nov., a new facultative anaerobic member of the class Deltaproteobacteria, and proposal of Lujinxingaceae fam. nov.</title>
        <authorList>
            <person name="Li C.-M."/>
        </authorList>
    </citation>
    <scope>NUCLEOTIDE SEQUENCE [LARGE SCALE GENOMIC DNA]</scope>
    <source>
        <strain evidence="12 13">B210</strain>
    </source>
</reference>
<evidence type="ECO:0000256" key="2">
    <source>
        <dbReference type="ARBA" id="ARBA00020953"/>
    </source>
</evidence>
<dbReference type="FunFam" id="3.30.300.20:FF:000004">
    <property type="entry name" value="GTPase Der"/>
    <property type="match status" value="1"/>
</dbReference>
<evidence type="ECO:0000256" key="10">
    <source>
        <dbReference type="RuleBase" id="RU004481"/>
    </source>
</evidence>
<evidence type="ECO:0000256" key="5">
    <source>
        <dbReference type="ARBA" id="ARBA00022741"/>
    </source>
</evidence>
<sequence length="440" mass="49609">MAFMIAIVGRPNVGKSRLFNRLIESQTAIVHDFEGVTRDRQYGDGDWFGRPFTVVDTGGFVPRDEDPMLMQMRHQAQLAVDEADAIIFVVDGRAGLAGADQEIFELLRTTDKPVYLAVNKIDTWSGQEQYLVDFYQLGVPLYPLSAEHGIGLDPLMDDVMEDAPKGEVLKDEPFARIAVVGKPNAGKSSTINALLGEERLLTSDVAGTTRDAIDTMVRVDGKEYLVIDTAGLRRKRSISQRLEEFSVVQAIRSIDRADVALMVLDATQPISTQDKKIASVVQNRGRGCVILVNKWDLVEKNTDTAGEYIKTLRKELQFVDYAPVIFVSAKTGQRVHRILGAVDQVFEQYTRRIQTAELNRFLEGALARHSPPMHGNRRAKFLYISQVATRPPTFMFSVNHTDAVAPSYRKYLENQLREAYTFEGVPLRTLMRQRKQRERE</sequence>
<dbReference type="Pfam" id="PF01926">
    <property type="entry name" value="MMR_HSR1"/>
    <property type="match status" value="2"/>
</dbReference>
<dbReference type="GO" id="GO:0043022">
    <property type="term" value="F:ribosome binding"/>
    <property type="evidence" value="ECO:0007669"/>
    <property type="project" value="TreeGrafter"/>
</dbReference>
<dbReference type="PRINTS" id="PR00326">
    <property type="entry name" value="GTP1OBG"/>
</dbReference>
<evidence type="ECO:0000256" key="1">
    <source>
        <dbReference type="ARBA" id="ARBA00008279"/>
    </source>
</evidence>
<dbReference type="SUPFAM" id="SSF52540">
    <property type="entry name" value="P-loop containing nucleoside triphosphate hydrolases"/>
    <property type="match status" value="2"/>
</dbReference>